<evidence type="ECO:0000256" key="2">
    <source>
        <dbReference type="ARBA" id="ARBA00023163"/>
    </source>
</evidence>
<reference evidence="3 4" key="1">
    <citation type="submission" date="2024-06" db="EMBL/GenBank/DDBJ databases">
        <title>The Natural Products Discovery Center: Release of the First 8490 Sequenced Strains for Exploring Actinobacteria Biosynthetic Diversity.</title>
        <authorList>
            <person name="Kalkreuter E."/>
            <person name="Kautsar S.A."/>
            <person name="Yang D."/>
            <person name="Bader C.D."/>
            <person name="Teijaro C.N."/>
            <person name="Fluegel L."/>
            <person name="Davis C.M."/>
            <person name="Simpson J.R."/>
            <person name="Lauterbach L."/>
            <person name="Steele A.D."/>
            <person name="Gui C."/>
            <person name="Meng S."/>
            <person name="Li G."/>
            <person name="Viehrig K."/>
            <person name="Ye F."/>
            <person name="Su P."/>
            <person name="Kiefer A.F."/>
            <person name="Nichols A."/>
            <person name="Cepeda A.J."/>
            <person name="Yan W."/>
            <person name="Fan B."/>
            <person name="Jiang Y."/>
            <person name="Adhikari A."/>
            <person name="Zheng C.-J."/>
            <person name="Schuster L."/>
            <person name="Cowan T.M."/>
            <person name="Smanski M.J."/>
            <person name="Chevrette M.G."/>
            <person name="De Carvalho L.P.S."/>
            <person name="Shen B."/>
        </authorList>
    </citation>
    <scope>NUCLEOTIDE SEQUENCE [LARGE SCALE GENOMIC DNA]</scope>
    <source>
        <strain evidence="3 4">NPDC000234</strain>
    </source>
</reference>
<keyword evidence="4" id="KW-1185">Reference proteome</keyword>
<dbReference type="InterPro" id="IPR041916">
    <property type="entry name" value="Anti_sigma_zinc_sf"/>
</dbReference>
<dbReference type="Gene3D" id="1.10.10.1320">
    <property type="entry name" value="Anti-sigma factor, zinc-finger domain"/>
    <property type="match status" value="1"/>
</dbReference>
<sequence length="103" mass="10943">MKCEQEKSQLAAYVMAALDSEESEGVSGHLRACPACAAEADDILATLSGLRDLPGEELLGDWSGRIPALREAAVRAVLAEAGAVPPLHPDAVRKHSKTRRSRP</sequence>
<dbReference type="RefSeq" id="WP_350779065.1">
    <property type="nucleotide sequence ID" value="NZ_JBEPEK010000048.1"/>
</dbReference>
<gene>
    <name evidence="3" type="ORF">ABT404_09360</name>
</gene>
<dbReference type="EMBL" id="JBEPEK010000048">
    <property type="protein sequence ID" value="MER7179676.1"/>
    <property type="molecule type" value="Genomic_DNA"/>
</dbReference>
<dbReference type="Proteomes" id="UP001474181">
    <property type="component" value="Unassembled WGS sequence"/>
</dbReference>
<keyword evidence="2" id="KW-0804">Transcription</keyword>
<proteinExistence type="predicted"/>
<keyword evidence="1" id="KW-0805">Transcription regulation</keyword>
<organism evidence="3 4">
    <name type="scientific">Streptomyces hyaluromycini</name>
    <dbReference type="NCBI Taxonomy" id="1377993"/>
    <lineage>
        <taxon>Bacteria</taxon>
        <taxon>Bacillati</taxon>
        <taxon>Actinomycetota</taxon>
        <taxon>Actinomycetes</taxon>
        <taxon>Kitasatosporales</taxon>
        <taxon>Streptomycetaceae</taxon>
        <taxon>Streptomyces</taxon>
    </lineage>
</organism>
<evidence type="ECO:0000313" key="4">
    <source>
        <dbReference type="Proteomes" id="UP001474181"/>
    </source>
</evidence>
<name>A0ABV1WS58_9ACTN</name>
<evidence type="ECO:0008006" key="5">
    <source>
        <dbReference type="Google" id="ProtNLM"/>
    </source>
</evidence>
<evidence type="ECO:0000256" key="1">
    <source>
        <dbReference type="ARBA" id="ARBA00023015"/>
    </source>
</evidence>
<accession>A0ABV1WS58</accession>
<comment type="caution">
    <text evidence="3">The sequence shown here is derived from an EMBL/GenBank/DDBJ whole genome shotgun (WGS) entry which is preliminary data.</text>
</comment>
<evidence type="ECO:0000313" key="3">
    <source>
        <dbReference type="EMBL" id="MER7179676.1"/>
    </source>
</evidence>
<protein>
    <recommendedName>
        <fullName evidence="5">Zinc-finger domain-containing protein</fullName>
    </recommendedName>
</protein>